<evidence type="ECO:0000259" key="1">
    <source>
        <dbReference type="PROSITE" id="PS51186"/>
    </source>
</evidence>
<dbReference type="EMBL" id="BSRZ01000030">
    <property type="protein sequence ID" value="GLW67639.1"/>
    <property type="molecule type" value="Genomic_DNA"/>
</dbReference>
<dbReference type="CDD" id="cd04301">
    <property type="entry name" value="NAT_SF"/>
    <property type="match status" value="1"/>
</dbReference>
<sequence length="158" mass="18055">MVLDAAGENVGLRQADDADKEFCYRLHKAALGDYVAAIWGWDERAQRDWHERLFDPGNWQIITMGGADVGMISVDRRPEEIYLGRIEILPEYQGRGIGTRLIGDLLDEAERRGVPVVLDVLVVNRRAYALYERLGFREAGRHGDGYIKIRMRREPSGR</sequence>
<dbReference type="Gene3D" id="3.40.630.30">
    <property type="match status" value="1"/>
</dbReference>
<dbReference type="PANTHER" id="PTHR43617">
    <property type="entry name" value="L-AMINO ACID N-ACETYLTRANSFERASE"/>
    <property type="match status" value="1"/>
</dbReference>
<proteinExistence type="predicted"/>
<dbReference type="PROSITE" id="PS51186">
    <property type="entry name" value="GNAT"/>
    <property type="match status" value="1"/>
</dbReference>
<name>A0A9W6UXR7_9ACTN</name>
<evidence type="ECO:0000313" key="2">
    <source>
        <dbReference type="EMBL" id="GLW67639.1"/>
    </source>
</evidence>
<protein>
    <recommendedName>
        <fullName evidence="1">N-acetyltransferase domain-containing protein</fullName>
    </recommendedName>
</protein>
<dbReference type="InterPro" id="IPR016181">
    <property type="entry name" value="Acyl_CoA_acyltransferase"/>
</dbReference>
<gene>
    <name evidence="2" type="ORF">Arub01_58820</name>
</gene>
<feature type="domain" description="N-acetyltransferase" evidence="1">
    <location>
        <begin position="10"/>
        <end position="156"/>
    </location>
</feature>
<evidence type="ECO:0000313" key="3">
    <source>
        <dbReference type="Proteomes" id="UP001165124"/>
    </source>
</evidence>
<dbReference type="AlphaFoldDB" id="A0A9W6UXR7"/>
<accession>A0A9W6UXR7</accession>
<comment type="caution">
    <text evidence="2">The sequence shown here is derived from an EMBL/GenBank/DDBJ whole genome shotgun (WGS) entry which is preliminary data.</text>
</comment>
<organism evidence="2 3">
    <name type="scientific">Actinomadura rubrobrunea</name>
    <dbReference type="NCBI Taxonomy" id="115335"/>
    <lineage>
        <taxon>Bacteria</taxon>
        <taxon>Bacillati</taxon>
        <taxon>Actinomycetota</taxon>
        <taxon>Actinomycetes</taxon>
        <taxon>Streptosporangiales</taxon>
        <taxon>Thermomonosporaceae</taxon>
        <taxon>Actinomadura</taxon>
    </lineage>
</organism>
<dbReference type="Pfam" id="PF00583">
    <property type="entry name" value="Acetyltransf_1"/>
    <property type="match status" value="1"/>
</dbReference>
<dbReference type="InterPro" id="IPR050276">
    <property type="entry name" value="MshD_Acetyltransferase"/>
</dbReference>
<dbReference type="Proteomes" id="UP001165124">
    <property type="component" value="Unassembled WGS sequence"/>
</dbReference>
<keyword evidence="3" id="KW-1185">Reference proteome</keyword>
<dbReference type="InterPro" id="IPR000182">
    <property type="entry name" value="GNAT_dom"/>
</dbReference>
<dbReference type="GO" id="GO:0016747">
    <property type="term" value="F:acyltransferase activity, transferring groups other than amino-acyl groups"/>
    <property type="evidence" value="ECO:0007669"/>
    <property type="project" value="InterPro"/>
</dbReference>
<dbReference type="SUPFAM" id="SSF55729">
    <property type="entry name" value="Acyl-CoA N-acyltransferases (Nat)"/>
    <property type="match status" value="1"/>
</dbReference>
<reference evidence="2" key="1">
    <citation type="submission" date="2023-02" db="EMBL/GenBank/DDBJ databases">
        <title>Actinomadura rubrobrunea NBRC 14622.</title>
        <authorList>
            <person name="Ichikawa N."/>
            <person name="Sato H."/>
            <person name="Tonouchi N."/>
        </authorList>
    </citation>
    <scope>NUCLEOTIDE SEQUENCE</scope>
    <source>
        <strain evidence="2">NBRC 14622</strain>
    </source>
</reference>